<dbReference type="GO" id="GO:0016831">
    <property type="term" value="F:carboxy-lyase activity"/>
    <property type="evidence" value="ECO:0007669"/>
    <property type="project" value="UniProtKB-KW"/>
</dbReference>
<evidence type="ECO:0000313" key="9">
    <source>
        <dbReference type="Proteomes" id="UP000501421"/>
    </source>
</evidence>
<dbReference type="Pfam" id="PF03711">
    <property type="entry name" value="OKR_DC_1_C"/>
    <property type="match status" value="1"/>
</dbReference>
<dbReference type="InterPro" id="IPR008286">
    <property type="entry name" value="Prn/Lys/Arg_de-COase_C"/>
</dbReference>
<evidence type="ECO:0000256" key="2">
    <source>
        <dbReference type="ARBA" id="ARBA00010671"/>
    </source>
</evidence>
<keyword evidence="4" id="KW-0663">Pyridoxal phosphate</keyword>
<dbReference type="Gene3D" id="3.40.640.10">
    <property type="entry name" value="Type I PLP-dependent aspartate aminotransferase-like (Major domain)"/>
    <property type="match status" value="1"/>
</dbReference>
<dbReference type="SUPFAM" id="SSF53383">
    <property type="entry name" value="PLP-dependent transferases"/>
    <property type="match status" value="1"/>
</dbReference>
<keyword evidence="5" id="KW-0456">Lyase</keyword>
<reference evidence="9" key="1">
    <citation type="journal article" date="2020" name="Microbiol. Resour. Announc.">
        <title>Complete Genome Sequence of Geobacillus sp. Strain E55-1, Isolated from Mine Geyser in Japan.</title>
        <authorList>
            <person name="Miyazaki K."/>
            <person name="Hase E."/>
            <person name="Tokito N."/>
        </authorList>
    </citation>
    <scope>NUCLEOTIDE SEQUENCE [LARGE SCALE GENOMIC DNA]</scope>
    <source>
        <strain evidence="9">E55-1</strain>
    </source>
</reference>
<comment type="cofactor">
    <cofactor evidence="1">
        <name>pyridoxal 5'-phosphate</name>
        <dbReference type="ChEBI" id="CHEBI:597326"/>
    </cofactor>
</comment>
<dbReference type="Gene3D" id="3.90.105.10">
    <property type="entry name" value="Molybdopterin biosynthesis moea protein, domain 2"/>
    <property type="match status" value="1"/>
</dbReference>
<dbReference type="InterPro" id="IPR015421">
    <property type="entry name" value="PyrdxlP-dep_Trfase_major"/>
</dbReference>
<feature type="domain" description="Orn/Lys/Arg decarboxylase C-terminal" evidence="7">
    <location>
        <begin position="395"/>
        <end position="451"/>
    </location>
</feature>
<evidence type="ECO:0008006" key="10">
    <source>
        <dbReference type="Google" id="ProtNLM"/>
    </source>
</evidence>
<dbReference type="InterPro" id="IPR015424">
    <property type="entry name" value="PyrdxlP-dep_Trfase"/>
</dbReference>
<keyword evidence="9" id="KW-1185">Reference proteome</keyword>
<sequence length="480" mass="52775">MDQSRTPLYDALMHHWTQRPVSFHVPGHKYGTVFSKQAKTMFLPLLALDATEIAGLDDLHHPESVIAEAQALAAELYGARETFFLVNGSTAGNLAMIAAVCREKGQKVIVQRNCHKSIMHALQLMEATPVLLSPEVDSHVRVASHVRTDLIKEALALHSDAVAIVLTNPNYYGMAVDLTEIVRLAHERGIPVLVDEAHGAHFVAGCPFPKPALACGADIVVQSAHKTLPAMTMGAFLHVNSEQVDIERLKYFLQLFQSSSPSYPIMASLDLARNYVAELTKDDVAAIVAEVEELKAVIDDIDGVAVVSSQQSGVQTDLLKVTVQTRCRLTGYELQQQLECQGVFAELADPFNVLLVCPLAATGRLREAAERMRRAWRHLPTGEEPTFGSFMLSDSPLSSVVSYEKLRHARKKAVSLEEAEGCVAAETVIPYPPGVPLIWIGERVGSIHIAQIRELLRHRAHWQGGSQLREGKLVVYEWEG</sequence>
<dbReference type="AlphaFoldDB" id="A0A679FWH0"/>
<proteinExistence type="inferred from homology"/>
<dbReference type="RefSeq" id="WP_033842748.1">
    <property type="nucleotide sequence ID" value="NZ_AP022557.1"/>
</dbReference>
<feature type="domain" description="Orn/Lys/Arg decarboxylases family 1 pyridoxal-P attachment site" evidence="6">
    <location>
        <begin position="6"/>
        <end position="310"/>
    </location>
</feature>
<evidence type="ECO:0000259" key="6">
    <source>
        <dbReference type="Pfam" id="PF01276"/>
    </source>
</evidence>
<protein>
    <recommendedName>
        <fullName evidence="10">Arginine decarboxylase</fullName>
    </recommendedName>
</protein>
<comment type="similarity">
    <text evidence="2">Belongs to the Orn/Lys/Arg decarboxylase class-I family.</text>
</comment>
<evidence type="ECO:0000256" key="5">
    <source>
        <dbReference type="ARBA" id="ARBA00023239"/>
    </source>
</evidence>
<evidence type="ECO:0000256" key="3">
    <source>
        <dbReference type="ARBA" id="ARBA00022793"/>
    </source>
</evidence>
<evidence type="ECO:0000259" key="7">
    <source>
        <dbReference type="Pfam" id="PF03711"/>
    </source>
</evidence>
<dbReference type="InterPro" id="IPR052357">
    <property type="entry name" value="Orn_Lys_Arg_decarboxylase-I"/>
</dbReference>
<evidence type="ECO:0000256" key="1">
    <source>
        <dbReference type="ARBA" id="ARBA00001933"/>
    </source>
</evidence>
<dbReference type="PANTHER" id="PTHR43277">
    <property type="entry name" value="ARGININE DECARBOXYLASE"/>
    <property type="match status" value="1"/>
</dbReference>
<keyword evidence="3" id="KW-0210">Decarboxylase</keyword>
<dbReference type="PANTHER" id="PTHR43277:SF3">
    <property type="entry name" value="DECARBOXYLASE, PUTATIVE-RELATED"/>
    <property type="match status" value="1"/>
</dbReference>
<evidence type="ECO:0000256" key="4">
    <source>
        <dbReference type="ARBA" id="ARBA00022898"/>
    </source>
</evidence>
<dbReference type="Pfam" id="PF01276">
    <property type="entry name" value="OKR_DC_1"/>
    <property type="match status" value="1"/>
</dbReference>
<name>A0A679FWH0_9BACL</name>
<organism evidence="8 9">
    <name type="scientific">Geobacillus subterraneus</name>
    <dbReference type="NCBI Taxonomy" id="129338"/>
    <lineage>
        <taxon>Bacteria</taxon>
        <taxon>Bacillati</taxon>
        <taxon>Bacillota</taxon>
        <taxon>Bacilli</taxon>
        <taxon>Bacillales</taxon>
        <taxon>Anoxybacillaceae</taxon>
        <taxon>Geobacillus</taxon>
    </lineage>
</organism>
<dbReference type="InterPro" id="IPR036633">
    <property type="entry name" value="Prn/Lys/Arg_de-COase_C_sf"/>
</dbReference>
<gene>
    <name evidence="8" type="primary">yaaO</name>
    <name evidence="8" type="ORF">GsuE55_29090</name>
</gene>
<dbReference type="Proteomes" id="UP000501421">
    <property type="component" value="Chromosome"/>
</dbReference>
<dbReference type="EMBL" id="AP022557">
    <property type="protein sequence ID" value="BBW98076.1"/>
    <property type="molecule type" value="Genomic_DNA"/>
</dbReference>
<evidence type="ECO:0000313" key="8">
    <source>
        <dbReference type="EMBL" id="BBW98076.1"/>
    </source>
</evidence>
<dbReference type="InterPro" id="IPR000310">
    <property type="entry name" value="Orn/Lys/Arg_deCO2ase_major_dom"/>
</dbReference>
<accession>A0A679FWH0</accession>
<dbReference type="SUPFAM" id="SSF55904">
    <property type="entry name" value="Ornithine decarboxylase C-terminal domain"/>
    <property type="match status" value="1"/>
</dbReference>